<dbReference type="Gene3D" id="3.40.190.10">
    <property type="entry name" value="Periplasmic binding protein-like II"/>
    <property type="match status" value="1"/>
</dbReference>
<name>A0ABW3GCE1_9PROT</name>
<evidence type="ECO:0000313" key="2">
    <source>
        <dbReference type="EMBL" id="MFD0928186.1"/>
    </source>
</evidence>
<sequence>MLLQQRHHRLRRLVSLLSMLMLMAASVQAADDNRPIAVIVPAQAGLAPSIHADELGLIFWRKKLYAEHGQALHPVNLHSEHPLRLKFSQWVLHSTPRSQINYWNGLYFHGVQPPYTVQSEEAMIRYVAETDGAVGYIDACHVDERVKPVLWLSSGKVSADAPTIRCDTN</sequence>
<organism evidence="2 3">
    <name type="scientific">Methylophilus glucosoxydans</name>
    <dbReference type="NCBI Taxonomy" id="752553"/>
    <lineage>
        <taxon>Bacteria</taxon>
        <taxon>Pseudomonadati</taxon>
        <taxon>Pseudomonadota</taxon>
        <taxon>Betaproteobacteria</taxon>
        <taxon>Nitrosomonadales</taxon>
        <taxon>Methylophilaceae</taxon>
        <taxon>Methylophilus</taxon>
    </lineage>
</organism>
<keyword evidence="3" id="KW-1185">Reference proteome</keyword>
<feature type="chain" id="PRO_5047501754" evidence="1">
    <location>
        <begin position="30"/>
        <end position="169"/>
    </location>
</feature>
<dbReference type="Proteomes" id="UP001597106">
    <property type="component" value="Unassembled WGS sequence"/>
</dbReference>
<comment type="caution">
    <text evidence="2">The sequence shown here is derived from an EMBL/GenBank/DDBJ whole genome shotgun (WGS) entry which is preliminary data.</text>
</comment>
<evidence type="ECO:0000313" key="3">
    <source>
        <dbReference type="Proteomes" id="UP001597106"/>
    </source>
</evidence>
<dbReference type="RefSeq" id="WP_228518958.1">
    <property type="nucleotide sequence ID" value="NZ_JBHTJW010000001.1"/>
</dbReference>
<proteinExistence type="predicted"/>
<feature type="signal peptide" evidence="1">
    <location>
        <begin position="1"/>
        <end position="29"/>
    </location>
</feature>
<protein>
    <submittedName>
        <fullName evidence="2">Uncharacterized protein</fullName>
    </submittedName>
</protein>
<reference evidence="3" key="1">
    <citation type="journal article" date="2019" name="Int. J. Syst. Evol. Microbiol.">
        <title>The Global Catalogue of Microorganisms (GCM) 10K type strain sequencing project: providing services to taxonomists for standard genome sequencing and annotation.</title>
        <authorList>
            <consortium name="The Broad Institute Genomics Platform"/>
            <consortium name="The Broad Institute Genome Sequencing Center for Infectious Disease"/>
            <person name="Wu L."/>
            <person name="Ma J."/>
        </authorList>
    </citation>
    <scope>NUCLEOTIDE SEQUENCE [LARGE SCALE GENOMIC DNA]</scope>
    <source>
        <strain evidence="3">CCUG 59685</strain>
    </source>
</reference>
<dbReference type="EMBL" id="JBHTJW010000001">
    <property type="protein sequence ID" value="MFD0928186.1"/>
    <property type="molecule type" value="Genomic_DNA"/>
</dbReference>
<gene>
    <name evidence="2" type="ORF">ACFQ1T_00200</name>
</gene>
<accession>A0ABW3GCE1</accession>
<dbReference type="SUPFAM" id="SSF53850">
    <property type="entry name" value="Periplasmic binding protein-like II"/>
    <property type="match status" value="1"/>
</dbReference>
<keyword evidence="1" id="KW-0732">Signal</keyword>
<evidence type="ECO:0000256" key="1">
    <source>
        <dbReference type="SAM" id="SignalP"/>
    </source>
</evidence>